<dbReference type="EMBL" id="VUJU01005813">
    <property type="protein sequence ID" value="KAF0750190.1"/>
    <property type="molecule type" value="Genomic_DNA"/>
</dbReference>
<dbReference type="SUPFAM" id="SSF53098">
    <property type="entry name" value="Ribonuclease H-like"/>
    <property type="match status" value="2"/>
</dbReference>
<name>A0A6G0Y6Y6_APHCR</name>
<sequence length="1275" mass="147972">QEGLDMPKDAMRPMSLKTMYENVSWSFNKLYNCVVEGQKGKFIPRKWLSIKSYQNMVKAIYCTICIAFSTSETNFSSGCTNFKNIYQSVEKHEKSDVHNEAVQSFIQASNHNSIEHLVNRSMINLNRKQVNDNIHVLEHVFRIVKLLAKQNLAYRGTSNNEALYKFYDESNLYKNKGNFLELVRFASKQVAVLNNHLYVAIKHSKKRKQSTFTKGRSSLVTLLSKTTVNKVIIAIGQSMKKRMRKKLGDQIFSIQVDSTQDIGASDQAEICIRYMCEGEKKERLLALLRVEKSTGKALYELLKSYFVTYNIDFKNIMGEAFDGAANMRGEFNGLHAYIKNQNDKSMYVWCHAHILNLCICDSCENIYSKTLFGLLNRLSTFFSDSYKRMNVLIETLKKSNTKTDVKKLRKLQKICETRWWSSEKALKWVFGEIFKIVEPTSKYLQTSNLDMLAAWEMVEHSKEMIGKLKFSLVFSNAKQFSFSINEVLSETDISETVIVQSELPQPRIRKKKKNFDENCADELTNANVVDKFHIEVFQCVVDQLISSFTNRFSTNKHIIADIQYLIPNNFKNQIYPEYCLSTLSDLVDSLNKRTKTIYKRLEDSSKSDDDNIDDLESESDDYDFNTTMTMTCMIKPIINKLQQYQRVGCNKKENVHHNEDRCLICVHKLLNSLNMHSSTFIHSYTLCMNTFLLYRALKLRSSLDQDHLEIFMLMSIERDILETVDFSDILELHILKYLLHKDEVVMLLETPFRRWKSDNKKDLLKVGRPIPILSVLTPDKKSKIVLLAVFVIGSIQIHQSSKEHIHKHLGLKNLEKNSFTINVRLNRLFMEHLIDLVLFLGKQELAFRGHDESSDSLNKGNFRELFDMHIVRCSQEIQNHYKSIKNKFSDKSELVERFLGFHNVSENRTAQGLFNLVCSVLLEFDMENKLVGQCYDGACVMSGHLTGLQARVKELAPNALFTHCLAHRLNLVLQHGCNINAKYRIFFANITGIAAYIHNSTSRTNVVYNIVGKRIPQFVQTRWSSRSKILNTAVNEWSGFINVFDFISNDPTSSSESICGAIGHLKNLKTFEFAFLSLIFNNIFMYTDNLFNVLQNKSFYMEFCLRKINKTCDLINKTRNEHEFLKLFNQAVTLTKPPKATRNESNNQSNFKILFYEIIDNILMQLHTRFQDTNKLLFLQLSDVTKFKEYSCKFPENALNNLKLTYSNIFYDINKLKVELEVLYSDVKYQNVLHIYDLVKIIEQDTLKETFYLKTRHTKKVTTITSTGCLRVDSL</sequence>
<evidence type="ECO:0000259" key="1">
    <source>
        <dbReference type="Pfam" id="PF14291"/>
    </source>
</evidence>
<proteinExistence type="predicted"/>
<dbReference type="Pfam" id="PF25431">
    <property type="entry name" value="zf-C17orf113"/>
    <property type="match status" value="1"/>
</dbReference>
<evidence type="ECO:0000313" key="4">
    <source>
        <dbReference type="Proteomes" id="UP000478052"/>
    </source>
</evidence>
<protein>
    <submittedName>
        <fullName evidence="3">Zinc finger MYM-type protein 1-like</fullName>
    </submittedName>
</protein>
<evidence type="ECO:0000259" key="2">
    <source>
        <dbReference type="Pfam" id="PF25431"/>
    </source>
</evidence>
<comment type="caution">
    <text evidence="3">The sequence shown here is derived from an EMBL/GenBank/DDBJ whole genome shotgun (WGS) entry which is preliminary data.</text>
</comment>
<dbReference type="PANTHER" id="PTHR45749:SF21">
    <property type="entry name" value="DUF4371 DOMAIN-CONTAINING PROTEIN"/>
    <property type="match status" value="1"/>
</dbReference>
<organism evidence="3 4">
    <name type="scientific">Aphis craccivora</name>
    <name type="common">Cowpea aphid</name>
    <dbReference type="NCBI Taxonomy" id="307492"/>
    <lineage>
        <taxon>Eukaryota</taxon>
        <taxon>Metazoa</taxon>
        <taxon>Ecdysozoa</taxon>
        <taxon>Arthropoda</taxon>
        <taxon>Hexapoda</taxon>
        <taxon>Insecta</taxon>
        <taxon>Pterygota</taxon>
        <taxon>Neoptera</taxon>
        <taxon>Paraneoptera</taxon>
        <taxon>Hemiptera</taxon>
        <taxon>Sternorrhyncha</taxon>
        <taxon>Aphidomorpha</taxon>
        <taxon>Aphidoidea</taxon>
        <taxon>Aphididae</taxon>
        <taxon>Aphidini</taxon>
        <taxon>Aphis</taxon>
        <taxon>Aphis</taxon>
    </lineage>
</organism>
<reference evidence="3 4" key="1">
    <citation type="submission" date="2019-08" db="EMBL/GenBank/DDBJ databases">
        <title>Whole genome of Aphis craccivora.</title>
        <authorList>
            <person name="Voronova N.V."/>
            <person name="Shulinski R.S."/>
            <person name="Bandarenka Y.V."/>
            <person name="Zhorov D.G."/>
            <person name="Warner D."/>
        </authorList>
    </citation>
    <scope>NUCLEOTIDE SEQUENCE [LARGE SCALE GENOMIC DNA]</scope>
    <source>
        <strain evidence="3">180601</strain>
        <tissue evidence="3">Whole Body</tissue>
    </source>
</reference>
<dbReference type="PANTHER" id="PTHR45749">
    <property type="match status" value="1"/>
</dbReference>
<dbReference type="Pfam" id="PF14291">
    <property type="entry name" value="DUF4371"/>
    <property type="match status" value="1"/>
</dbReference>
<dbReference type="Proteomes" id="UP000478052">
    <property type="component" value="Unassembled WGS sequence"/>
</dbReference>
<feature type="non-terminal residue" evidence="3">
    <location>
        <position position="1"/>
    </location>
</feature>
<accession>A0A6G0Y6Y6</accession>
<dbReference type="AlphaFoldDB" id="A0A6G0Y6Y6"/>
<gene>
    <name evidence="3" type="ORF">FWK35_00022394</name>
</gene>
<keyword evidence="4" id="KW-1185">Reference proteome</keyword>
<evidence type="ECO:0000313" key="3">
    <source>
        <dbReference type="EMBL" id="KAF0750190.1"/>
    </source>
</evidence>
<feature type="domain" description="DUF4371" evidence="1">
    <location>
        <begin position="157"/>
        <end position="333"/>
    </location>
</feature>
<dbReference type="OrthoDB" id="6605989at2759"/>
<dbReference type="InterPro" id="IPR025398">
    <property type="entry name" value="DUF4371"/>
</dbReference>
<feature type="domain" description="C17orf113 probable zinc finger" evidence="2">
    <location>
        <begin position="47"/>
        <end position="106"/>
    </location>
</feature>
<dbReference type="InterPro" id="IPR012337">
    <property type="entry name" value="RNaseH-like_sf"/>
</dbReference>
<dbReference type="InterPro" id="IPR057456">
    <property type="entry name" value="Znf_C17orf113"/>
</dbReference>